<comment type="similarity">
    <text evidence="3">Belongs to the HNH nuclease family.</text>
</comment>
<organism evidence="6 7">
    <name type="scientific">Lactiplantibacillus plantarum</name>
    <name type="common">Lactobacillus plantarum</name>
    <dbReference type="NCBI Taxonomy" id="1590"/>
    <lineage>
        <taxon>Bacteria</taxon>
        <taxon>Bacillati</taxon>
        <taxon>Bacillota</taxon>
        <taxon>Bacilli</taxon>
        <taxon>Lactobacillales</taxon>
        <taxon>Lactobacillaceae</taxon>
        <taxon>Lactiplantibacillus</taxon>
    </lineage>
</organism>
<dbReference type="Proteomes" id="UP000094892">
    <property type="component" value="Unassembled WGS sequence"/>
</dbReference>
<evidence type="ECO:0000256" key="4">
    <source>
        <dbReference type="ARBA" id="ARBA00040194"/>
    </source>
</evidence>
<sequence>MAKPMKQCEHPGCRTLVAYDTRYCEKHRKATNKWRYHKRMYDSDESKYQQFYKSSAWRKLSRRFLESNPVCVQCYEDGVIRKADVVDHVIEIKDDWSRRLDESNLQGLCYRHHNRKTGLVREQRKQQTK</sequence>
<evidence type="ECO:0000256" key="2">
    <source>
        <dbReference type="ARBA" id="ARBA00022801"/>
    </source>
</evidence>
<dbReference type="SMART" id="SM00507">
    <property type="entry name" value="HNHc"/>
    <property type="match status" value="1"/>
</dbReference>
<protein>
    <recommendedName>
        <fullName evidence="4">Putative HNH nuclease YajD</fullName>
    </recommendedName>
</protein>
<proteinExistence type="inferred from homology"/>
<dbReference type="AlphaFoldDB" id="A0A1E3KMN1"/>
<dbReference type="Gene3D" id="1.10.30.50">
    <property type="match status" value="1"/>
</dbReference>
<dbReference type="EMBL" id="MCOL01000001">
    <property type="protein sequence ID" value="ODO60112.1"/>
    <property type="molecule type" value="Genomic_DNA"/>
</dbReference>
<dbReference type="GO" id="GO:0005829">
    <property type="term" value="C:cytosol"/>
    <property type="evidence" value="ECO:0007669"/>
    <property type="project" value="TreeGrafter"/>
</dbReference>
<name>A0A1E3KMN1_LACPN</name>
<gene>
    <name evidence="6" type="ORF">LPJSA22_00044</name>
</gene>
<dbReference type="CDD" id="cd00085">
    <property type="entry name" value="HNHc"/>
    <property type="match status" value="1"/>
</dbReference>
<dbReference type="PANTHER" id="PTHR41286:SF1">
    <property type="entry name" value="HNH NUCLEASE YAJD-RELATED"/>
    <property type="match status" value="1"/>
</dbReference>
<dbReference type="RefSeq" id="WP_069302339.1">
    <property type="nucleotide sequence ID" value="NZ_CP185953.1"/>
</dbReference>
<evidence type="ECO:0000259" key="5">
    <source>
        <dbReference type="SMART" id="SM00507"/>
    </source>
</evidence>
<dbReference type="Pfam" id="PF01844">
    <property type="entry name" value="HNH"/>
    <property type="match status" value="1"/>
</dbReference>
<dbReference type="PANTHER" id="PTHR41286">
    <property type="entry name" value="HNH NUCLEASE YAJD-RELATED"/>
    <property type="match status" value="1"/>
</dbReference>
<evidence type="ECO:0000256" key="1">
    <source>
        <dbReference type="ARBA" id="ARBA00022722"/>
    </source>
</evidence>
<dbReference type="GO" id="GO:0016787">
    <property type="term" value="F:hydrolase activity"/>
    <property type="evidence" value="ECO:0007669"/>
    <property type="project" value="UniProtKB-KW"/>
</dbReference>
<accession>A0A1E3KMN1</accession>
<dbReference type="GO" id="GO:0004519">
    <property type="term" value="F:endonuclease activity"/>
    <property type="evidence" value="ECO:0007669"/>
    <property type="project" value="InterPro"/>
</dbReference>
<dbReference type="GO" id="GO:0008270">
    <property type="term" value="F:zinc ion binding"/>
    <property type="evidence" value="ECO:0007669"/>
    <property type="project" value="InterPro"/>
</dbReference>
<dbReference type="InterPro" id="IPR002711">
    <property type="entry name" value="HNH"/>
</dbReference>
<dbReference type="PATRIC" id="fig|1590.306.peg.45"/>
<evidence type="ECO:0000313" key="6">
    <source>
        <dbReference type="EMBL" id="ODO60112.1"/>
    </source>
</evidence>
<feature type="domain" description="HNH nuclease" evidence="5">
    <location>
        <begin position="60"/>
        <end position="114"/>
    </location>
</feature>
<evidence type="ECO:0000313" key="7">
    <source>
        <dbReference type="Proteomes" id="UP000094892"/>
    </source>
</evidence>
<keyword evidence="2" id="KW-0378">Hydrolase</keyword>
<evidence type="ECO:0000256" key="3">
    <source>
        <dbReference type="ARBA" id="ARBA00038412"/>
    </source>
</evidence>
<dbReference type="InterPro" id="IPR003615">
    <property type="entry name" value="HNH_nuc"/>
</dbReference>
<dbReference type="GO" id="GO:0003676">
    <property type="term" value="F:nucleic acid binding"/>
    <property type="evidence" value="ECO:0007669"/>
    <property type="project" value="InterPro"/>
</dbReference>
<keyword evidence="1" id="KW-0540">Nuclease</keyword>
<reference evidence="6 7" key="1">
    <citation type="submission" date="2016-08" db="EMBL/GenBank/DDBJ databases">
        <title>Genome sequencing of Lactobacillus plantarum JSA22, isolated from fermented soybean paste.</title>
        <authorList>
            <person name="Choi H.S."/>
        </authorList>
    </citation>
    <scope>NUCLEOTIDE SEQUENCE [LARGE SCALE GENOMIC DNA]</scope>
    <source>
        <strain evidence="6 7">JSA22</strain>
    </source>
</reference>
<comment type="caution">
    <text evidence="6">The sequence shown here is derived from an EMBL/GenBank/DDBJ whole genome shotgun (WGS) entry which is preliminary data.</text>
</comment>